<reference evidence="3" key="1">
    <citation type="journal article" date="2014" name="Int. J. Syst. Evol. Microbiol.">
        <title>Complete genome of a new Firmicutes species belonging to the dominant human colonic microbiota ('Ruminococcus bicirculans') reveals two chromosomes and a selective capacity to utilize plant glucans.</title>
        <authorList>
            <consortium name="NISC Comparative Sequencing Program"/>
            <person name="Wegmann U."/>
            <person name="Louis P."/>
            <person name="Goesmann A."/>
            <person name="Henrissat B."/>
            <person name="Duncan S.H."/>
            <person name="Flint H.J."/>
        </authorList>
    </citation>
    <scope>NUCLEOTIDE SEQUENCE</scope>
    <source>
        <strain evidence="3">NBRC 109915</strain>
    </source>
</reference>
<dbReference type="Gene3D" id="3.40.50.2300">
    <property type="match status" value="1"/>
</dbReference>
<reference evidence="3" key="2">
    <citation type="submission" date="2023-01" db="EMBL/GenBank/DDBJ databases">
        <title>Draft genome sequence of Sulfitobacter pacificus strain NBRC 109915.</title>
        <authorList>
            <person name="Sun Q."/>
            <person name="Mori K."/>
        </authorList>
    </citation>
    <scope>NUCLEOTIDE SEQUENCE</scope>
    <source>
        <strain evidence="3">NBRC 109915</strain>
    </source>
</reference>
<organism evidence="3 4">
    <name type="scientific">Sulfitobacter pacificus</name>
    <dbReference type="NCBI Taxonomy" id="1499314"/>
    <lineage>
        <taxon>Bacteria</taxon>
        <taxon>Pseudomonadati</taxon>
        <taxon>Pseudomonadota</taxon>
        <taxon>Alphaproteobacteria</taxon>
        <taxon>Rhodobacterales</taxon>
        <taxon>Roseobacteraceae</taxon>
        <taxon>Sulfitobacter</taxon>
    </lineage>
</organism>
<dbReference type="SUPFAM" id="SSF52172">
    <property type="entry name" value="CheY-like"/>
    <property type="match status" value="1"/>
</dbReference>
<dbReference type="Pfam" id="PF00072">
    <property type="entry name" value="Response_reg"/>
    <property type="match status" value="1"/>
</dbReference>
<feature type="modified residue" description="4-aspartylphosphate" evidence="1">
    <location>
        <position position="71"/>
    </location>
</feature>
<dbReference type="EMBL" id="BSNL01000001">
    <property type="protein sequence ID" value="GLQ27744.1"/>
    <property type="molecule type" value="Genomic_DNA"/>
</dbReference>
<feature type="domain" description="Response regulatory" evidence="2">
    <location>
        <begin position="17"/>
        <end position="140"/>
    </location>
</feature>
<dbReference type="PANTHER" id="PTHR44520:SF2">
    <property type="entry name" value="RESPONSE REGULATOR RCP1"/>
    <property type="match status" value="1"/>
</dbReference>
<dbReference type="Proteomes" id="UP001161388">
    <property type="component" value="Unassembled WGS sequence"/>
</dbReference>
<dbReference type="SMART" id="SM00448">
    <property type="entry name" value="REC"/>
    <property type="match status" value="1"/>
</dbReference>
<evidence type="ECO:0000313" key="4">
    <source>
        <dbReference type="Proteomes" id="UP001161388"/>
    </source>
</evidence>
<gene>
    <name evidence="3" type="ORF">GCM10007927_25470</name>
</gene>
<keyword evidence="4" id="KW-1185">Reference proteome</keyword>
<accession>A0ABQ5VL56</accession>
<proteinExistence type="predicted"/>
<comment type="caution">
    <text evidence="3">The sequence shown here is derived from an EMBL/GenBank/DDBJ whole genome shotgun (WGS) entry which is preliminary data.</text>
</comment>
<dbReference type="InterPro" id="IPR011006">
    <property type="entry name" value="CheY-like_superfamily"/>
</dbReference>
<evidence type="ECO:0000256" key="1">
    <source>
        <dbReference type="PROSITE-ProRule" id="PRU00169"/>
    </source>
</evidence>
<protein>
    <submittedName>
        <fullName evidence="3">Response regulator</fullName>
    </submittedName>
</protein>
<dbReference type="RefSeq" id="WP_284373984.1">
    <property type="nucleotide sequence ID" value="NZ_BSNL01000001.1"/>
</dbReference>
<name>A0ABQ5VL56_9RHOB</name>
<dbReference type="InterPro" id="IPR001789">
    <property type="entry name" value="Sig_transdc_resp-reg_receiver"/>
</dbReference>
<sequence>MKQPSPLPELDTCLIRTLMVIDDSSFDQLICQRIITKSGLVQELIQYIDPEKALDHLAGPGNLSPDLILLDINMPRMNGFEFLEAAQRRVDADLCPIMVMLDTSMDPAGKKRARQFPSVHGFFIKPLSKEKLGGFADFLRGTR</sequence>
<dbReference type="InterPro" id="IPR052893">
    <property type="entry name" value="TCS_response_regulator"/>
</dbReference>
<keyword evidence="1" id="KW-0597">Phosphoprotein</keyword>
<evidence type="ECO:0000313" key="3">
    <source>
        <dbReference type="EMBL" id="GLQ27744.1"/>
    </source>
</evidence>
<dbReference type="PANTHER" id="PTHR44520">
    <property type="entry name" value="RESPONSE REGULATOR RCP1-RELATED"/>
    <property type="match status" value="1"/>
</dbReference>
<dbReference type="PROSITE" id="PS50110">
    <property type="entry name" value="RESPONSE_REGULATORY"/>
    <property type="match status" value="1"/>
</dbReference>
<evidence type="ECO:0000259" key="2">
    <source>
        <dbReference type="PROSITE" id="PS50110"/>
    </source>
</evidence>